<evidence type="ECO:0000313" key="2">
    <source>
        <dbReference type="Proteomes" id="UP000009888"/>
    </source>
</evidence>
<dbReference type="PANTHER" id="PTHR19288">
    <property type="entry name" value="4-NITROPHENYLPHOSPHATASE-RELATED"/>
    <property type="match status" value="1"/>
</dbReference>
<dbReference type="Pfam" id="PF13242">
    <property type="entry name" value="Hydrolase_like"/>
    <property type="match status" value="1"/>
</dbReference>
<accession>K9EDH1</accession>
<dbReference type="Pfam" id="PF13344">
    <property type="entry name" value="Hydrolase_6"/>
    <property type="match status" value="1"/>
</dbReference>
<dbReference type="EMBL" id="AGWL01000008">
    <property type="protein sequence ID" value="EKU94748.1"/>
    <property type="molecule type" value="Genomic_DNA"/>
</dbReference>
<comment type="caution">
    <text evidence="1">The sequence shown here is derived from an EMBL/GenBank/DDBJ whole genome shotgun (WGS) entry which is preliminary data.</text>
</comment>
<dbReference type="RefSeq" id="WP_007001900.1">
    <property type="nucleotide sequence ID" value="NZ_JH992956.1"/>
</dbReference>
<gene>
    <name evidence="1" type="ORF">HMPREF9233_01695</name>
</gene>
<dbReference type="PANTHER" id="PTHR19288:SF95">
    <property type="entry name" value="D-GLYCEROL 3-PHOSPHATE PHOSPHATASE"/>
    <property type="match status" value="1"/>
</dbReference>
<dbReference type="InterPro" id="IPR023214">
    <property type="entry name" value="HAD_sf"/>
</dbReference>
<dbReference type="Gene3D" id="3.40.50.1000">
    <property type="entry name" value="HAD superfamily/HAD-like"/>
    <property type="match status" value="2"/>
</dbReference>
<dbReference type="SUPFAM" id="SSF56784">
    <property type="entry name" value="HAD-like"/>
    <property type="match status" value="1"/>
</dbReference>
<dbReference type="InterPro" id="IPR006357">
    <property type="entry name" value="HAD-SF_hydro_IIA"/>
</dbReference>
<dbReference type="InterPro" id="IPR036412">
    <property type="entry name" value="HAD-like_sf"/>
</dbReference>
<sequence>MALPFAQNYDGALFDLDGVAYLGGQAVPHAAEGYSLARANGMKAVFVTNNASRPPESVAEQLNSLGLETTPEDVLTSAQAAVLLAQELVPAGAKVLVIGGAGLHTAMEDSGFEHVASADENPAAVIVGFFPEIGWRDLSEAALAIQRGAKFIATNLDATLPQERGHMLGNGSLVAGITNATGVKPHSPGKPDPGIYKLAAEKLEAKHPFSVGDRLDTDVRGAVAAQIPCLHVLTGVNSARDIMLADPIERPAFLADDLRVLNEIYPQIAKGADGKWHCEESWAQMNGATLEVSEKNGEEIPLAVYRAAVHAVWDAIDGGTSREEVAKELPNFKVVR</sequence>
<proteinExistence type="predicted"/>
<dbReference type="eggNOG" id="COG0647">
    <property type="taxonomic scope" value="Bacteria"/>
</dbReference>
<dbReference type="GO" id="GO:0005737">
    <property type="term" value="C:cytoplasm"/>
    <property type="evidence" value="ECO:0007669"/>
    <property type="project" value="TreeGrafter"/>
</dbReference>
<dbReference type="AlphaFoldDB" id="K9EDH1"/>
<protein>
    <submittedName>
        <fullName evidence="1">HAD hydrolase, family IIA</fullName>
    </submittedName>
</protein>
<keyword evidence="2" id="KW-1185">Reference proteome</keyword>
<reference evidence="1 2" key="1">
    <citation type="submission" date="2012-09" db="EMBL/GenBank/DDBJ databases">
        <title>The Genome Sequence of Actinobaculum massiliae ACS-171-V-COL2.</title>
        <authorList>
            <consortium name="The Broad Institute Genome Sequencing Platform"/>
            <person name="Earl A."/>
            <person name="Ward D."/>
            <person name="Feldgarden M."/>
            <person name="Gevers D."/>
            <person name="Saerens B."/>
            <person name="Vaneechoutte M."/>
            <person name="Walker B."/>
            <person name="Young S.K."/>
            <person name="Zeng Q."/>
            <person name="Gargeya S."/>
            <person name="Fitzgerald M."/>
            <person name="Haas B."/>
            <person name="Abouelleil A."/>
            <person name="Alvarado L."/>
            <person name="Arachchi H.M."/>
            <person name="Berlin A."/>
            <person name="Chapman S.B."/>
            <person name="Goldberg J."/>
            <person name="Griggs A."/>
            <person name="Gujja S."/>
            <person name="Hansen M."/>
            <person name="Howarth C."/>
            <person name="Imamovic A."/>
            <person name="Larimer J."/>
            <person name="McCowen C."/>
            <person name="Montmayeur A."/>
            <person name="Murphy C."/>
            <person name="Neiman D."/>
            <person name="Pearson M."/>
            <person name="Priest M."/>
            <person name="Roberts A."/>
            <person name="Saif S."/>
            <person name="Shea T."/>
            <person name="Sisk P."/>
            <person name="Sykes S."/>
            <person name="Wortman J."/>
            <person name="Nusbaum C."/>
            <person name="Birren B."/>
        </authorList>
    </citation>
    <scope>NUCLEOTIDE SEQUENCE [LARGE SCALE GENOMIC DNA]</scope>
    <source>
        <strain evidence="2">ACS-171-V-Col2</strain>
    </source>
</reference>
<evidence type="ECO:0000313" key="1">
    <source>
        <dbReference type="EMBL" id="EKU94748.1"/>
    </source>
</evidence>
<dbReference type="PATRIC" id="fig|883066.3.peg.1757"/>
<organism evidence="1 2">
    <name type="scientific">Actinobaculum massiliense ACS-171-V-Col2</name>
    <dbReference type="NCBI Taxonomy" id="883066"/>
    <lineage>
        <taxon>Bacteria</taxon>
        <taxon>Bacillati</taxon>
        <taxon>Actinomycetota</taxon>
        <taxon>Actinomycetes</taxon>
        <taxon>Actinomycetales</taxon>
        <taxon>Actinomycetaceae</taxon>
        <taxon>Actinobaculum</taxon>
    </lineage>
</organism>
<name>K9EDH1_9ACTO</name>
<keyword evidence="1" id="KW-0378">Hydrolase</keyword>
<dbReference type="HOGENOM" id="CLU_043473_1_0_11"/>
<dbReference type="GO" id="GO:0016791">
    <property type="term" value="F:phosphatase activity"/>
    <property type="evidence" value="ECO:0007669"/>
    <property type="project" value="TreeGrafter"/>
</dbReference>
<dbReference type="Proteomes" id="UP000009888">
    <property type="component" value="Unassembled WGS sequence"/>
</dbReference>
<dbReference type="NCBIfam" id="TIGR01460">
    <property type="entry name" value="HAD-SF-IIA"/>
    <property type="match status" value="1"/>
</dbReference>
<dbReference type="STRING" id="202789.GCA_001457435_00406"/>